<dbReference type="GO" id="GO:0003735">
    <property type="term" value="F:structural constituent of ribosome"/>
    <property type="evidence" value="ECO:0007669"/>
    <property type="project" value="InterPro"/>
</dbReference>
<dbReference type="SUPFAM" id="SSF55174">
    <property type="entry name" value="Alpha-L RNA-binding motif"/>
    <property type="match status" value="1"/>
</dbReference>
<sequence>MSESTTKTSKCSNCRRCGRKLFLKGERCNTANCALVKRKYAPGVHGQKRATARVTDYGRQLMEKQSARNLYNLREKQFRAYFDKAVSHEGETGQNFYQTLELRLDNVIRRLGWGHSIKHARQLVNHGHFVVNGSKVSIPSYQLRVNDIITIRDASIKNRKVFLDLAERLKGKDVAEWLFYDEKDMSAKVLGLPNASKVALDFDMKSIIEFYSR</sequence>
<accession>A0A2H0V5N1</accession>
<protein>
    <recommendedName>
        <fullName evidence="6 7">Small ribosomal subunit protein uS4</fullName>
    </recommendedName>
</protein>
<evidence type="ECO:0000256" key="6">
    <source>
        <dbReference type="ARBA" id="ARBA00035254"/>
    </source>
</evidence>
<evidence type="ECO:0000256" key="4">
    <source>
        <dbReference type="ARBA" id="ARBA00022980"/>
    </source>
</evidence>
<dbReference type="NCBIfam" id="NF003717">
    <property type="entry name" value="PRK05327.1"/>
    <property type="match status" value="1"/>
</dbReference>
<dbReference type="SMART" id="SM01390">
    <property type="entry name" value="Ribosomal_S4"/>
    <property type="match status" value="1"/>
</dbReference>
<dbReference type="NCBIfam" id="TIGR01017">
    <property type="entry name" value="rpsD_bact"/>
    <property type="match status" value="1"/>
</dbReference>
<evidence type="ECO:0000313" key="11">
    <source>
        <dbReference type="Proteomes" id="UP000229901"/>
    </source>
</evidence>
<dbReference type="InterPro" id="IPR036986">
    <property type="entry name" value="S4_RNA-bd_sf"/>
</dbReference>
<gene>
    <name evidence="7" type="primary">rpsD</name>
    <name evidence="10" type="ORF">COT97_01545</name>
</gene>
<feature type="domain" description="RNA-binding S4" evidence="8">
    <location>
        <begin position="102"/>
        <end position="167"/>
    </location>
</feature>
<keyword evidence="2 7" id="KW-0699">rRNA-binding</keyword>
<dbReference type="FunFam" id="3.10.290.10:FF:000001">
    <property type="entry name" value="30S ribosomal protein S4"/>
    <property type="match status" value="1"/>
</dbReference>
<dbReference type="Pfam" id="PF01479">
    <property type="entry name" value="S4"/>
    <property type="match status" value="1"/>
</dbReference>
<dbReference type="Pfam" id="PF00163">
    <property type="entry name" value="Ribosomal_S4"/>
    <property type="match status" value="1"/>
</dbReference>
<dbReference type="PANTHER" id="PTHR11831:SF4">
    <property type="entry name" value="SMALL RIBOSOMAL SUBUNIT PROTEIN US4M"/>
    <property type="match status" value="1"/>
</dbReference>
<dbReference type="CDD" id="cd00165">
    <property type="entry name" value="S4"/>
    <property type="match status" value="1"/>
</dbReference>
<evidence type="ECO:0000313" key="10">
    <source>
        <dbReference type="EMBL" id="PIR94372.1"/>
    </source>
</evidence>
<dbReference type="InterPro" id="IPR001912">
    <property type="entry name" value="Ribosomal_uS4_N"/>
</dbReference>
<comment type="subunit">
    <text evidence="7">Part of the 30S ribosomal subunit. Contacts protein S5. The interaction surface between S4 and S5 is involved in control of translational fidelity.</text>
</comment>
<comment type="similarity">
    <text evidence="1 7">Belongs to the universal ribosomal protein uS4 family.</text>
</comment>
<organism evidence="10 11">
    <name type="scientific">Candidatus Falkowbacteria bacterium CG10_big_fil_rev_8_21_14_0_10_39_11</name>
    <dbReference type="NCBI Taxonomy" id="1974565"/>
    <lineage>
        <taxon>Bacteria</taxon>
        <taxon>Candidatus Falkowiibacteriota</taxon>
    </lineage>
</organism>
<dbReference type="GO" id="GO:0019843">
    <property type="term" value="F:rRNA binding"/>
    <property type="evidence" value="ECO:0007669"/>
    <property type="project" value="UniProtKB-UniRule"/>
</dbReference>
<evidence type="ECO:0000259" key="9">
    <source>
        <dbReference type="SMART" id="SM01390"/>
    </source>
</evidence>
<evidence type="ECO:0000256" key="3">
    <source>
        <dbReference type="ARBA" id="ARBA00022884"/>
    </source>
</evidence>
<keyword evidence="4 7" id="KW-0689">Ribosomal protein</keyword>
<dbReference type="GO" id="GO:0042274">
    <property type="term" value="P:ribosomal small subunit biogenesis"/>
    <property type="evidence" value="ECO:0007669"/>
    <property type="project" value="TreeGrafter"/>
</dbReference>
<dbReference type="HAMAP" id="MF_01306_B">
    <property type="entry name" value="Ribosomal_uS4_B"/>
    <property type="match status" value="1"/>
</dbReference>
<evidence type="ECO:0000256" key="5">
    <source>
        <dbReference type="ARBA" id="ARBA00023274"/>
    </source>
</evidence>
<dbReference type="PROSITE" id="PS50889">
    <property type="entry name" value="S4"/>
    <property type="match status" value="1"/>
</dbReference>
<name>A0A2H0V5N1_9BACT</name>
<keyword evidence="3 7" id="KW-0694">RNA-binding</keyword>
<dbReference type="AlphaFoldDB" id="A0A2H0V5N1"/>
<dbReference type="InterPro" id="IPR005709">
    <property type="entry name" value="Ribosomal_uS4_bac-type"/>
</dbReference>
<dbReference type="InterPro" id="IPR002942">
    <property type="entry name" value="S4_RNA-bd"/>
</dbReference>
<comment type="caution">
    <text evidence="10">The sequence shown here is derived from an EMBL/GenBank/DDBJ whole genome shotgun (WGS) entry which is preliminary data.</text>
</comment>
<dbReference type="SMART" id="SM00363">
    <property type="entry name" value="S4"/>
    <property type="match status" value="1"/>
</dbReference>
<evidence type="ECO:0000259" key="8">
    <source>
        <dbReference type="SMART" id="SM00363"/>
    </source>
</evidence>
<comment type="function">
    <text evidence="7">One of the primary rRNA binding proteins, it binds directly to 16S rRNA where it nucleates assembly of the body of the 30S subunit.</text>
</comment>
<proteinExistence type="inferred from homology"/>
<evidence type="ECO:0000256" key="2">
    <source>
        <dbReference type="ARBA" id="ARBA00022730"/>
    </source>
</evidence>
<dbReference type="PANTHER" id="PTHR11831">
    <property type="entry name" value="30S 40S RIBOSOMAL PROTEIN"/>
    <property type="match status" value="1"/>
</dbReference>
<dbReference type="Gene3D" id="3.10.290.10">
    <property type="entry name" value="RNA-binding S4 domain"/>
    <property type="match status" value="1"/>
</dbReference>
<evidence type="ECO:0000256" key="7">
    <source>
        <dbReference type="HAMAP-Rule" id="MF_01306"/>
    </source>
</evidence>
<dbReference type="EMBL" id="PFAP01000007">
    <property type="protein sequence ID" value="PIR94372.1"/>
    <property type="molecule type" value="Genomic_DNA"/>
</dbReference>
<feature type="domain" description="Small ribosomal subunit protein uS4 N-terminal" evidence="9">
    <location>
        <begin position="5"/>
        <end position="101"/>
    </location>
</feature>
<dbReference type="Proteomes" id="UP000229901">
    <property type="component" value="Unassembled WGS sequence"/>
</dbReference>
<dbReference type="Gene3D" id="1.10.1050.10">
    <property type="entry name" value="Ribosomal Protein S4 Delta 41, Chain A, domain 1"/>
    <property type="match status" value="1"/>
</dbReference>
<keyword evidence="5 7" id="KW-0687">Ribonucleoprotein</keyword>
<reference evidence="11" key="1">
    <citation type="submission" date="2017-09" db="EMBL/GenBank/DDBJ databases">
        <title>Depth-based differentiation of microbial function through sediment-hosted aquifers and enrichment of novel symbionts in the deep terrestrial subsurface.</title>
        <authorList>
            <person name="Probst A.J."/>
            <person name="Ladd B."/>
            <person name="Jarett J.K."/>
            <person name="Geller-Mcgrath D.E."/>
            <person name="Sieber C.M.K."/>
            <person name="Emerson J.B."/>
            <person name="Anantharaman K."/>
            <person name="Thomas B.C."/>
            <person name="Malmstrom R."/>
            <person name="Stieglmeier M."/>
            <person name="Klingl A."/>
            <person name="Woyke T."/>
            <person name="Ryan C.M."/>
            <person name="Banfield J.F."/>
        </authorList>
    </citation>
    <scope>NUCLEOTIDE SEQUENCE [LARGE SCALE GENOMIC DNA]</scope>
</reference>
<dbReference type="GO" id="GO:0006412">
    <property type="term" value="P:translation"/>
    <property type="evidence" value="ECO:0007669"/>
    <property type="project" value="UniProtKB-UniRule"/>
</dbReference>
<comment type="function">
    <text evidence="7">With S5 and S12 plays an important role in translational accuracy.</text>
</comment>
<dbReference type="GO" id="GO:0015935">
    <property type="term" value="C:small ribosomal subunit"/>
    <property type="evidence" value="ECO:0007669"/>
    <property type="project" value="InterPro"/>
</dbReference>
<dbReference type="InterPro" id="IPR022801">
    <property type="entry name" value="Ribosomal_uS4"/>
</dbReference>
<evidence type="ECO:0000256" key="1">
    <source>
        <dbReference type="ARBA" id="ARBA00007465"/>
    </source>
</evidence>